<evidence type="ECO:0000313" key="2">
    <source>
        <dbReference type="EMBL" id="GAA2202739.1"/>
    </source>
</evidence>
<dbReference type="Proteomes" id="UP001501391">
    <property type="component" value="Unassembled WGS sequence"/>
</dbReference>
<accession>A0ABN3C165</accession>
<name>A0ABN3C165_9ACTN</name>
<organism evidence="2 3">
    <name type="scientific">Streptomyces bangladeshensis</name>
    <dbReference type="NCBI Taxonomy" id="295352"/>
    <lineage>
        <taxon>Bacteria</taxon>
        <taxon>Bacillati</taxon>
        <taxon>Actinomycetota</taxon>
        <taxon>Actinomycetes</taxon>
        <taxon>Kitasatosporales</taxon>
        <taxon>Streptomycetaceae</taxon>
        <taxon>Streptomyces</taxon>
    </lineage>
</organism>
<sequence>MLPAELTPHTLVRDPAEIRTSPPLICFQSAILRLLVRSGTLHTDAAPRERFGISTHRNHTHDFCPESCVCGSGAQAATGPTPRPGPPTRREPGSPVWVTYVRRIDGCPRLPEALRECLDEIGLRDLERETV</sequence>
<dbReference type="EMBL" id="BAAAOQ010000025">
    <property type="protein sequence ID" value="GAA2202739.1"/>
    <property type="molecule type" value="Genomic_DNA"/>
</dbReference>
<keyword evidence="3" id="KW-1185">Reference proteome</keyword>
<evidence type="ECO:0000313" key="3">
    <source>
        <dbReference type="Proteomes" id="UP001501391"/>
    </source>
</evidence>
<comment type="caution">
    <text evidence="2">The sequence shown here is derived from an EMBL/GenBank/DDBJ whole genome shotgun (WGS) entry which is preliminary data.</text>
</comment>
<reference evidence="2 3" key="1">
    <citation type="journal article" date="2019" name="Int. J. Syst. Evol. Microbiol.">
        <title>The Global Catalogue of Microorganisms (GCM) 10K type strain sequencing project: providing services to taxonomists for standard genome sequencing and annotation.</title>
        <authorList>
            <consortium name="The Broad Institute Genomics Platform"/>
            <consortium name="The Broad Institute Genome Sequencing Center for Infectious Disease"/>
            <person name="Wu L."/>
            <person name="Ma J."/>
        </authorList>
    </citation>
    <scope>NUCLEOTIDE SEQUENCE [LARGE SCALE GENOMIC DNA]</scope>
    <source>
        <strain evidence="2 3">JCM 14924</strain>
    </source>
</reference>
<protein>
    <submittedName>
        <fullName evidence="2">Uncharacterized protein</fullName>
    </submittedName>
</protein>
<proteinExistence type="predicted"/>
<evidence type="ECO:0000256" key="1">
    <source>
        <dbReference type="SAM" id="MobiDB-lite"/>
    </source>
</evidence>
<gene>
    <name evidence="2" type="ORF">GCM10009787_62900</name>
</gene>
<feature type="region of interest" description="Disordered" evidence="1">
    <location>
        <begin position="73"/>
        <end position="94"/>
    </location>
</feature>